<dbReference type="Proteomes" id="UP000014227">
    <property type="component" value="Chromosome I"/>
</dbReference>
<name>S0EST2_CHTCT</name>
<dbReference type="PATRIC" id="fig|1303518.3.peg.198"/>
<keyword evidence="4" id="KW-1185">Reference proteome</keyword>
<keyword evidence="2" id="KW-0472">Membrane</keyword>
<dbReference type="STRING" id="454171.CP488_00959"/>
<dbReference type="KEGG" id="ccz:CCALI_00198"/>
<evidence type="ECO:0008006" key="5">
    <source>
        <dbReference type="Google" id="ProtNLM"/>
    </source>
</evidence>
<dbReference type="InParanoid" id="S0EST2"/>
<proteinExistence type="predicted"/>
<accession>S0EST2</accession>
<feature type="transmembrane region" description="Helical" evidence="2">
    <location>
        <begin position="34"/>
        <end position="53"/>
    </location>
</feature>
<reference evidence="4" key="1">
    <citation type="submission" date="2013-03" db="EMBL/GenBank/DDBJ databases">
        <title>Genome sequence of Chthonomonas calidirosea, the first sequenced genome from the Armatimonadetes phylum (formally candidate division OP10).</title>
        <authorList>
            <person name="Lee K.C.Y."/>
            <person name="Morgan X.C."/>
            <person name="Dunfield P.F."/>
            <person name="Tamas I."/>
            <person name="Houghton K.M."/>
            <person name="Vyssotski M."/>
            <person name="Ryan J.L.J."/>
            <person name="Lagutin K."/>
            <person name="McDonald I.R."/>
            <person name="Stott M.B."/>
        </authorList>
    </citation>
    <scope>NUCLEOTIDE SEQUENCE [LARGE SCALE GENOMIC DNA]</scope>
    <source>
        <strain evidence="4">DSM 23976 / ICMP 18418 / T49</strain>
    </source>
</reference>
<evidence type="ECO:0000256" key="2">
    <source>
        <dbReference type="SAM" id="Phobius"/>
    </source>
</evidence>
<evidence type="ECO:0000313" key="3">
    <source>
        <dbReference type="EMBL" id="CCW34035.1"/>
    </source>
</evidence>
<gene>
    <name evidence="3" type="ORF">CCALI_00198</name>
</gene>
<dbReference type="EMBL" id="HF951689">
    <property type="protein sequence ID" value="CCW34035.1"/>
    <property type="molecule type" value="Genomic_DNA"/>
</dbReference>
<dbReference type="HOGENOM" id="CLU_952173_0_0_0"/>
<dbReference type="RefSeq" id="WP_016481599.1">
    <property type="nucleotide sequence ID" value="NC_021487.1"/>
</dbReference>
<feature type="compositionally biased region" description="Low complexity" evidence="1">
    <location>
        <begin position="221"/>
        <end position="241"/>
    </location>
</feature>
<feature type="region of interest" description="Disordered" evidence="1">
    <location>
        <begin position="218"/>
        <end position="245"/>
    </location>
</feature>
<sequence>MITGINDGFNGQPGVLFGAPYETLFKKEIRGKKFPWTLIGVAGGALVLSIVALRSAPAYMKHATHRLQVKAAAVNTSSGALQLADAGSVNDGIGGTHALQPSLDFYLSALRGSLFSPPQPPSPPPAKPTTLPAPVAPMPVNPFADWAYTGTVHIGNETIALIENSKTGEGRYIRTGDSFLGAQVQNVSDQVVMMKLGDKPFVLTRSDSIVITPLDKNAEVPQQTNTQAQNTQAAGQPQAPTMSMPMMGGSVPQFNPQQYQDRAVMRAYWRQMRQMGGGRFSGGRFFNGGPGR</sequence>
<organism evidence="3 4">
    <name type="scientific">Chthonomonas calidirosea (strain DSM 23976 / ICMP 18418 / T49)</name>
    <dbReference type="NCBI Taxonomy" id="1303518"/>
    <lineage>
        <taxon>Bacteria</taxon>
        <taxon>Bacillati</taxon>
        <taxon>Armatimonadota</taxon>
        <taxon>Chthonomonadia</taxon>
        <taxon>Chthonomonadales</taxon>
        <taxon>Chthonomonadaceae</taxon>
        <taxon>Chthonomonas</taxon>
    </lineage>
</organism>
<keyword evidence="2" id="KW-0812">Transmembrane</keyword>
<keyword evidence="2" id="KW-1133">Transmembrane helix</keyword>
<protein>
    <recommendedName>
        <fullName evidence="5">Type II secretion system protein GspC N-terminal domain-containing protein</fullName>
    </recommendedName>
</protein>
<evidence type="ECO:0000313" key="4">
    <source>
        <dbReference type="Proteomes" id="UP000014227"/>
    </source>
</evidence>
<evidence type="ECO:0000256" key="1">
    <source>
        <dbReference type="SAM" id="MobiDB-lite"/>
    </source>
</evidence>
<dbReference type="AlphaFoldDB" id="S0EST2"/>